<keyword evidence="5" id="KW-0496">Mitochondrion</keyword>
<evidence type="ECO:0000256" key="9">
    <source>
        <dbReference type="ARBA" id="ARBA00045766"/>
    </source>
</evidence>
<organism evidence="11 12">
    <name type="scientific">Dryococelus australis</name>
    <dbReference type="NCBI Taxonomy" id="614101"/>
    <lineage>
        <taxon>Eukaryota</taxon>
        <taxon>Metazoa</taxon>
        <taxon>Ecdysozoa</taxon>
        <taxon>Arthropoda</taxon>
        <taxon>Hexapoda</taxon>
        <taxon>Insecta</taxon>
        <taxon>Pterygota</taxon>
        <taxon>Neoptera</taxon>
        <taxon>Polyneoptera</taxon>
        <taxon>Phasmatodea</taxon>
        <taxon>Verophasmatodea</taxon>
        <taxon>Anareolatae</taxon>
        <taxon>Phasmatidae</taxon>
        <taxon>Eurycanthinae</taxon>
        <taxon>Dryococelus</taxon>
    </lineage>
</organism>
<comment type="function">
    <text evidence="9">Component of the mitochondrial large ribosomal subunit (mt-LSU). The mitochondrial ribosome (mitoribosome) is a large ribonucleoprotein complex responsible for the synthesis of proteins inside mitochondria.</text>
</comment>
<accession>A0ABQ9GE48</accession>
<dbReference type="PANTHER" id="PTHR21026:SF2">
    <property type="entry name" value="LARGE RIBOSOMAL SUBUNIT PROTEIN BL32M"/>
    <property type="match status" value="1"/>
</dbReference>
<protein>
    <recommendedName>
        <fullName evidence="7">Large ribosomal subunit protein bL32m</fullName>
    </recommendedName>
    <alternativeName>
        <fullName evidence="8">39S ribosomal protein L32, mitochondrial</fullName>
    </alternativeName>
</protein>
<dbReference type="Proteomes" id="UP001159363">
    <property type="component" value="Chromosome 12"/>
</dbReference>
<comment type="similarity">
    <text evidence="2">Belongs to the bacterial ribosomal protein bL32 family.</text>
</comment>
<evidence type="ECO:0000256" key="8">
    <source>
        <dbReference type="ARBA" id="ARBA00042577"/>
    </source>
</evidence>
<evidence type="ECO:0000313" key="12">
    <source>
        <dbReference type="Proteomes" id="UP001159363"/>
    </source>
</evidence>
<evidence type="ECO:0000256" key="4">
    <source>
        <dbReference type="ARBA" id="ARBA00022980"/>
    </source>
</evidence>
<evidence type="ECO:0000313" key="11">
    <source>
        <dbReference type="EMBL" id="KAJ8870675.1"/>
    </source>
</evidence>
<evidence type="ECO:0000256" key="3">
    <source>
        <dbReference type="ARBA" id="ARBA00022946"/>
    </source>
</evidence>
<dbReference type="EMBL" id="JARBHB010000013">
    <property type="protein sequence ID" value="KAJ8870675.1"/>
    <property type="molecule type" value="Genomic_DNA"/>
</dbReference>
<keyword evidence="3" id="KW-0809">Transit peptide</keyword>
<name>A0ABQ9GE48_9NEOP</name>
<reference evidence="11 12" key="1">
    <citation type="submission" date="2023-02" db="EMBL/GenBank/DDBJ databases">
        <title>LHISI_Scaffold_Assembly.</title>
        <authorList>
            <person name="Stuart O.P."/>
            <person name="Cleave R."/>
            <person name="Magrath M.J.L."/>
            <person name="Mikheyev A.S."/>
        </authorList>
    </citation>
    <scope>NUCLEOTIDE SEQUENCE [LARGE SCALE GENOMIC DNA]</scope>
    <source>
        <strain evidence="11">Daus_M_001</strain>
        <tissue evidence="11">Leg muscle</tissue>
    </source>
</reference>
<dbReference type="InterPro" id="IPR051991">
    <property type="entry name" value="Mitoribosomal_protein_bL32"/>
</dbReference>
<sequence>MPAWSYTAEKFGGDTSTRIKYVITAMRTAKALNWRVEEMGDPQENLPRSGIIRHDSHWRKSGVNRPGIKPGLPCGSHSLLLSPEPRPTALAGLQGGELAGLRAGSGQLQNPWEDAILWAVPKSRRTIEKRMQRKFGHPDYVYKMLLPKNNLLVCNNCGHYHKAGVLCPHCYEKIREETEAIQKKIQEELGLTPVEQEVIVLYEGEAAAEPSEFWKGKRVVEMAKPRPPWFSRNLLEKTTAAPSDSSDVKPSELA</sequence>
<keyword evidence="6" id="KW-0687">Ribonucleoprotein</keyword>
<evidence type="ECO:0000256" key="10">
    <source>
        <dbReference type="SAM" id="MobiDB-lite"/>
    </source>
</evidence>
<evidence type="ECO:0000256" key="2">
    <source>
        <dbReference type="ARBA" id="ARBA00008560"/>
    </source>
</evidence>
<gene>
    <name evidence="11" type="ORF">PR048_029699</name>
</gene>
<keyword evidence="4" id="KW-0689">Ribosomal protein</keyword>
<dbReference type="Pfam" id="PF01783">
    <property type="entry name" value="Ribosomal_L32p"/>
    <property type="match status" value="1"/>
</dbReference>
<proteinExistence type="inferred from homology"/>
<comment type="subcellular location">
    <subcellularLocation>
        <location evidence="1">Mitochondrion</location>
    </subcellularLocation>
</comment>
<dbReference type="InterPro" id="IPR002677">
    <property type="entry name" value="Ribosomal_bL32"/>
</dbReference>
<evidence type="ECO:0000256" key="1">
    <source>
        <dbReference type="ARBA" id="ARBA00004173"/>
    </source>
</evidence>
<dbReference type="InterPro" id="IPR011332">
    <property type="entry name" value="Ribosomal_zn-bd"/>
</dbReference>
<dbReference type="PANTHER" id="PTHR21026">
    <property type="entry name" value="39S RIBOSOMAL PROTEIN L32, MITOCHONDRIAL"/>
    <property type="match status" value="1"/>
</dbReference>
<keyword evidence="12" id="KW-1185">Reference proteome</keyword>
<feature type="region of interest" description="Disordered" evidence="10">
    <location>
        <begin position="233"/>
        <end position="254"/>
    </location>
</feature>
<evidence type="ECO:0000256" key="6">
    <source>
        <dbReference type="ARBA" id="ARBA00023274"/>
    </source>
</evidence>
<evidence type="ECO:0000256" key="7">
    <source>
        <dbReference type="ARBA" id="ARBA00039935"/>
    </source>
</evidence>
<evidence type="ECO:0000256" key="5">
    <source>
        <dbReference type="ARBA" id="ARBA00023128"/>
    </source>
</evidence>
<dbReference type="SUPFAM" id="SSF57829">
    <property type="entry name" value="Zn-binding ribosomal proteins"/>
    <property type="match status" value="1"/>
</dbReference>
<comment type="caution">
    <text evidence="11">The sequence shown here is derived from an EMBL/GenBank/DDBJ whole genome shotgun (WGS) entry which is preliminary data.</text>
</comment>